<proteinExistence type="predicted"/>
<evidence type="ECO:0000313" key="2">
    <source>
        <dbReference type="EMBL" id="CAG9187662.1"/>
    </source>
</evidence>
<name>A0ABN7ZVJ2_9BURK</name>
<reference evidence="2 3" key="1">
    <citation type="submission" date="2021-08" db="EMBL/GenBank/DDBJ databases">
        <authorList>
            <person name="Peeters C."/>
        </authorList>
    </citation>
    <scope>NUCLEOTIDE SEQUENCE [LARGE SCALE GENOMIC DNA]</scope>
    <source>
        <strain evidence="2 3">LMG 23994</strain>
    </source>
</reference>
<protein>
    <recommendedName>
        <fullName evidence="4">Transcription elongation factor</fullName>
    </recommendedName>
</protein>
<gene>
    <name evidence="2" type="ORF">LMG23994_07107</name>
</gene>
<comment type="caution">
    <text evidence="2">The sequence shown here is derived from an EMBL/GenBank/DDBJ whole genome shotgun (WGS) entry which is preliminary data.</text>
</comment>
<feature type="compositionally biased region" description="Basic residues" evidence="1">
    <location>
        <begin position="102"/>
        <end position="112"/>
    </location>
</feature>
<accession>A0ABN7ZVJ2</accession>
<dbReference type="Proteomes" id="UP000701702">
    <property type="component" value="Unassembled WGS sequence"/>
</dbReference>
<evidence type="ECO:0008006" key="4">
    <source>
        <dbReference type="Google" id="ProtNLM"/>
    </source>
</evidence>
<dbReference type="Pfam" id="PF20106">
    <property type="entry name" value="DUF6496"/>
    <property type="match status" value="1"/>
</dbReference>
<feature type="compositionally biased region" description="Basic and acidic residues" evidence="1">
    <location>
        <begin position="87"/>
        <end position="96"/>
    </location>
</feature>
<evidence type="ECO:0000256" key="1">
    <source>
        <dbReference type="SAM" id="MobiDB-lite"/>
    </source>
</evidence>
<sequence>MPKASSIARAKADKRSGKAPSTQAGHFVRDEIEAVRHGKHGVRSAKQAIAIGLSEARRAGVDVPPPKTGSKAVAAKKSAGKPAAKSIGDKAPRRPSLESTAKRRSAAIKALK</sequence>
<organism evidence="2 3">
    <name type="scientific">Cupriavidus pinatubonensis</name>
    <dbReference type="NCBI Taxonomy" id="248026"/>
    <lineage>
        <taxon>Bacteria</taxon>
        <taxon>Pseudomonadati</taxon>
        <taxon>Pseudomonadota</taxon>
        <taxon>Betaproteobacteria</taxon>
        <taxon>Burkholderiales</taxon>
        <taxon>Burkholderiaceae</taxon>
        <taxon>Cupriavidus</taxon>
    </lineage>
</organism>
<feature type="compositionally biased region" description="Low complexity" evidence="1">
    <location>
        <begin position="68"/>
        <end position="86"/>
    </location>
</feature>
<evidence type="ECO:0000313" key="3">
    <source>
        <dbReference type="Proteomes" id="UP000701702"/>
    </source>
</evidence>
<feature type="region of interest" description="Disordered" evidence="1">
    <location>
        <begin position="59"/>
        <end position="112"/>
    </location>
</feature>
<dbReference type="InterPro" id="IPR045468">
    <property type="entry name" value="DUF6496"/>
</dbReference>
<keyword evidence="3" id="KW-1185">Reference proteome</keyword>
<feature type="region of interest" description="Disordered" evidence="1">
    <location>
        <begin position="1"/>
        <end position="26"/>
    </location>
</feature>
<dbReference type="EMBL" id="CAJZAF010000090">
    <property type="protein sequence ID" value="CAG9187662.1"/>
    <property type="molecule type" value="Genomic_DNA"/>
</dbReference>